<dbReference type="SUPFAM" id="SSF53474">
    <property type="entry name" value="alpha/beta-Hydrolases"/>
    <property type="match status" value="1"/>
</dbReference>
<dbReference type="Gene3D" id="3.40.50.1820">
    <property type="entry name" value="alpha/beta hydrolase"/>
    <property type="match status" value="1"/>
</dbReference>
<feature type="region of interest" description="Disordered" evidence="1">
    <location>
        <begin position="66"/>
        <end position="93"/>
    </location>
</feature>
<proteinExistence type="predicted"/>
<gene>
    <name evidence="2" type="ORF">P43SY_001853</name>
</gene>
<dbReference type="InterPro" id="IPR052920">
    <property type="entry name" value="DNA-binding_regulatory"/>
</dbReference>
<sequence length="385" mass="42729">MGNDASMEFEIFAEGELEAEFQRHGGAGDVSVKKLIEKSYNDVIRSVIRPERARYDIHALGDDEFPLPRLSRHPHSGGPRSESKDADDDDDDADSRVVRRVDFEVANDRELRLRCSHWQVFADSASKTPLAMPCLVYLHSNIGSRVDALRIRDAALARGFSVLAFDFSGSGLSDGIYITMGWNESKDLHFVLQHLERDDSVTTIAFYAHSMGTFPAIVNVACRSLVASSSTKKKLESLPSHFRDVDAIDGKPIKGMILDGAYSKMTKLTEELMVAVQEEGFKVPLSLLKLACAVVQQSVKKRAEVDLELLRPVDFVDACYIPALFLTGDKDRYVASHHSDKLAARYAGPSVVMRVDGEHYSPRSPVVYDEALDFLFGAVRSVEAK</sequence>
<organism evidence="2 3">
    <name type="scientific">Pythium insidiosum</name>
    <name type="common">Pythiosis disease agent</name>
    <dbReference type="NCBI Taxonomy" id="114742"/>
    <lineage>
        <taxon>Eukaryota</taxon>
        <taxon>Sar</taxon>
        <taxon>Stramenopiles</taxon>
        <taxon>Oomycota</taxon>
        <taxon>Peronosporomycetes</taxon>
        <taxon>Pythiales</taxon>
        <taxon>Pythiaceae</taxon>
        <taxon>Pythium</taxon>
    </lineage>
</organism>
<comment type="caution">
    <text evidence="2">The sequence shown here is derived from an EMBL/GenBank/DDBJ whole genome shotgun (WGS) entry which is preliminary data.</text>
</comment>
<reference evidence="2" key="1">
    <citation type="submission" date="2021-12" db="EMBL/GenBank/DDBJ databases">
        <title>Prjna785345.</title>
        <authorList>
            <person name="Rujirawat T."/>
            <person name="Krajaejun T."/>
        </authorList>
    </citation>
    <scope>NUCLEOTIDE SEQUENCE</scope>
    <source>
        <strain evidence="2">Pi057C3</strain>
    </source>
</reference>
<protein>
    <recommendedName>
        <fullName evidence="4">Serine protease family S09X</fullName>
    </recommendedName>
</protein>
<keyword evidence="3" id="KW-1185">Reference proteome</keyword>
<evidence type="ECO:0000256" key="1">
    <source>
        <dbReference type="SAM" id="MobiDB-lite"/>
    </source>
</evidence>
<accession>A0AAD5Q9V2</accession>
<name>A0AAD5Q9V2_PYTIN</name>
<evidence type="ECO:0000313" key="3">
    <source>
        <dbReference type="Proteomes" id="UP001209570"/>
    </source>
</evidence>
<evidence type="ECO:0000313" key="2">
    <source>
        <dbReference type="EMBL" id="KAJ0399269.1"/>
    </source>
</evidence>
<evidence type="ECO:0008006" key="4">
    <source>
        <dbReference type="Google" id="ProtNLM"/>
    </source>
</evidence>
<dbReference type="PANTHER" id="PTHR43358:SF4">
    <property type="entry name" value="ALPHA_BETA HYDROLASE FOLD-1 DOMAIN-CONTAINING PROTEIN"/>
    <property type="match status" value="1"/>
</dbReference>
<dbReference type="EMBL" id="JAKCXM010000188">
    <property type="protein sequence ID" value="KAJ0399269.1"/>
    <property type="molecule type" value="Genomic_DNA"/>
</dbReference>
<dbReference type="PANTHER" id="PTHR43358">
    <property type="entry name" value="ALPHA/BETA-HYDROLASE"/>
    <property type="match status" value="1"/>
</dbReference>
<dbReference type="Proteomes" id="UP001209570">
    <property type="component" value="Unassembled WGS sequence"/>
</dbReference>
<dbReference type="AlphaFoldDB" id="A0AAD5Q9V2"/>
<dbReference type="InterPro" id="IPR029058">
    <property type="entry name" value="AB_hydrolase_fold"/>
</dbReference>